<sequence length="109" mass="12684">MCGGGALEVMECSMCDLFMRLLVREKVKFPRNAIWAPSVTRKVCFFFTSLATRGVISIAKNLRKWKDGCISWCYRNKETGKDVDHLLLHYRLSMRLWWNMFLDSSTPLG</sequence>
<feature type="domain" description="Reverse transcriptase zinc-binding" evidence="1">
    <location>
        <begin position="23"/>
        <end position="97"/>
    </location>
</feature>
<evidence type="ECO:0000313" key="2">
    <source>
        <dbReference type="EMBL" id="JAP29660.1"/>
    </source>
</evidence>
<dbReference type="AlphaFoldDB" id="A0A0V0IAL5"/>
<accession>A0A0V0IAL5</accession>
<dbReference type="InterPro" id="IPR026960">
    <property type="entry name" value="RVT-Znf"/>
</dbReference>
<protein>
    <submittedName>
        <fullName evidence="2">Putative ovule protein</fullName>
    </submittedName>
</protein>
<proteinExistence type="predicted"/>
<name>A0A0V0IAL5_SOLCH</name>
<organism evidence="2">
    <name type="scientific">Solanum chacoense</name>
    <name type="common">Chaco potato</name>
    <dbReference type="NCBI Taxonomy" id="4108"/>
    <lineage>
        <taxon>Eukaryota</taxon>
        <taxon>Viridiplantae</taxon>
        <taxon>Streptophyta</taxon>
        <taxon>Embryophyta</taxon>
        <taxon>Tracheophyta</taxon>
        <taxon>Spermatophyta</taxon>
        <taxon>Magnoliopsida</taxon>
        <taxon>eudicotyledons</taxon>
        <taxon>Gunneridae</taxon>
        <taxon>Pentapetalae</taxon>
        <taxon>asterids</taxon>
        <taxon>lamiids</taxon>
        <taxon>Solanales</taxon>
        <taxon>Solanaceae</taxon>
        <taxon>Solanoideae</taxon>
        <taxon>Solaneae</taxon>
        <taxon>Solanum</taxon>
    </lineage>
</organism>
<dbReference type="Pfam" id="PF13966">
    <property type="entry name" value="zf-RVT"/>
    <property type="match status" value="1"/>
</dbReference>
<reference evidence="2" key="1">
    <citation type="submission" date="2015-12" db="EMBL/GenBank/DDBJ databases">
        <title>Gene expression during late stages of embryo sac development: a critical building block for successful pollen-pistil interactions.</title>
        <authorList>
            <person name="Liu Y."/>
            <person name="Joly V."/>
            <person name="Sabar M."/>
            <person name="Matton D.P."/>
        </authorList>
    </citation>
    <scope>NUCLEOTIDE SEQUENCE</scope>
</reference>
<dbReference type="EMBL" id="GEDG01008873">
    <property type="protein sequence ID" value="JAP29660.1"/>
    <property type="molecule type" value="Transcribed_RNA"/>
</dbReference>
<evidence type="ECO:0000259" key="1">
    <source>
        <dbReference type="Pfam" id="PF13966"/>
    </source>
</evidence>